<accession>A0A2U3Q8X4</accession>
<dbReference type="AlphaFoldDB" id="A0A2U3Q8X4"/>
<protein>
    <submittedName>
        <fullName evidence="1">Uncharacterized protein</fullName>
    </submittedName>
</protein>
<gene>
    <name evidence="1" type="ORF">BRAD3257_6955</name>
</gene>
<proteinExistence type="predicted"/>
<organism evidence="1 2">
    <name type="scientific">Bradyrhizobium vignae</name>
    <dbReference type="NCBI Taxonomy" id="1549949"/>
    <lineage>
        <taxon>Bacteria</taxon>
        <taxon>Pseudomonadati</taxon>
        <taxon>Pseudomonadota</taxon>
        <taxon>Alphaproteobacteria</taxon>
        <taxon>Hyphomicrobiales</taxon>
        <taxon>Nitrobacteraceae</taxon>
        <taxon>Bradyrhizobium</taxon>
    </lineage>
</organism>
<dbReference type="RefSeq" id="WP_122405100.1">
    <property type="nucleotide sequence ID" value="NZ_LS398110.1"/>
</dbReference>
<dbReference type="KEGG" id="bvz:BRAD3257_6955"/>
<dbReference type="EMBL" id="LS398110">
    <property type="protein sequence ID" value="SPP97816.1"/>
    <property type="molecule type" value="Genomic_DNA"/>
</dbReference>
<dbReference type="Proteomes" id="UP000246085">
    <property type="component" value="Chromosome BRAD3257"/>
</dbReference>
<reference evidence="1 2" key="1">
    <citation type="submission" date="2018-03" db="EMBL/GenBank/DDBJ databases">
        <authorList>
            <person name="Gully D."/>
        </authorList>
    </citation>
    <scope>NUCLEOTIDE SEQUENCE [LARGE SCALE GENOMIC DNA]</scope>
    <source>
        <strain evidence="1">ORS3257</strain>
    </source>
</reference>
<evidence type="ECO:0000313" key="2">
    <source>
        <dbReference type="Proteomes" id="UP000246085"/>
    </source>
</evidence>
<evidence type="ECO:0000313" key="1">
    <source>
        <dbReference type="EMBL" id="SPP97816.1"/>
    </source>
</evidence>
<sequence length="442" mass="50179">MRFKKAGGLTASEKVLADLCEKSFLSLWSYPNLYRKSGKELTDLLVVFGNDVILSSDKSCAFPDSGDADLDWERWFRRSITKSAEQITQAEEWIKRQPFRLFLDAKATQPLPLPLPPTDRMRVYRVCIALGAAERCKAATGYATLELSPPTVDDEKRFAVGRVSNTHGWVHVFDDTTLPIILAELSTIADFLDYLRKKEALYDGGQFVRSFSELDLLGYFLWNNRGFPEVGNGPYGTDPDLWAKVEADEGFLRGREENKISAFCDGLIEYLTELYMKEELEHGNDHEVADHERMVHIMAAESRFMRRVLSKWILERAELAKKGYVSSLLASEQKDVLYVLVIGPGDDGRDHQTYRDDRKTRLAARMYAAKAVHPERRMILGIALDARDVKGSSEDFILMDTSGWTAEDLVKAEAIRQEGGFFVGHRLRIDEKEYPDAVDPNA</sequence>
<name>A0A2U3Q8X4_9BRAD</name>